<proteinExistence type="predicted"/>
<dbReference type="EMBL" id="JANSHE010001880">
    <property type="protein sequence ID" value="KAJ3000048.1"/>
    <property type="molecule type" value="Genomic_DNA"/>
</dbReference>
<evidence type="ECO:0000313" key="2">
    <source>
        <dbReference type="Proteomes" id="UP001144978"/>
    </source>
</evidence>
<organism evidence="1 2">
    <name type="scientific">Trametes sanguinea</name>
    <dbReference type="NCBI Taxonomy" id="158606"/>
    <lineage>
        <taxon>Eukaryota</taxon>
        <taxon>Fungi</taxon>
        <taxon>Dikarya</taxon>
        <taxon>Basidiomycota</taxon>
        <taxon>Agaricomycotina</taxon>
        <taxon>Agaricomycetes</taxon>
        <taxon>Polyporales</taxon>
        <taxon>Polyporaceae</taxon>
        <taxon>Trametes</taxon>
    </lineage>
</organism>
<accession>A0ACC1PR77</accession>
<sequence>MYVSSFKFAAARHAIVPSREGHTVTNAVHSLSSILIRLGNMSSYTPEPSLSGVLIVLNIILALIWVPVLDAVDDATYLFHAIFFVNAFTAGWWIWMNTSLRRRIRQLSRHALVCLQFLQTLATTIFAAFARLFSAFDFTAYPRRPTKECGDSVAPNERQAYALRLAWLISACYEQSRDARVHPDSLSEDARKRREILQSYADIVIRRTAAASGDSSQAATGISPDPSDYIELNEEGEVPVDAVTIGTDDDDLAALDSASCSDSWTHLDPELAVDNIVYPPQSSVSSAELSTYSAPQHLVVTTQEVLPSSASLSDTQRAEYAQLHRSRTCGLPPRPTNQVTHILWSFLCLPDNLKYDLASWNSMTHGNITFVVFLLSMRYVTTPLCTVPPSERSQSRLASAASQGATPRAKVKPRPRAIGRLGMASSSQQDVAESNATNDIQRFSDSSDNDGPPPLTQRFTSTPSRRKGTVNACRVATNDSPEATPRPKPRAVSKPPRDRSSEQRAVSKAPLQMAKERRQERSKSDAKATHTDGWLPNLRAASVEELSSTDDEAHAKPEKSSKATQPRRTFSRSSKNGGEKQWDWLLSDGSSSDSRSPSPINLD</sequence>
<protein>
    <submittedName>
        <fullName evidence="1">Uncharacterized protein</fullName>
    </submittedName>
</protein>
<gene>
    <name evidence="1" type="ORF">NUW54_g6849</name>
</gene>
<dbReference type="Proteomes" id="UP001144978">
    <property type="component" value="Unassembled WGS sequence"/>
</dbReference>
<evidence type="ECO:0000313" key="1">
    <source>
        <dbReference type="EMBL" id="KAJ3000048.1"/>
    </source>
</evidence>
<comment type="caution">
    <text evidence="1">The sequence shown here is derived from an EMBL/GenBank/DDBJ whole genome shotgun (WGS) entry which is preliminary data.</text>
</comment>
<reference evidence="1" key="1">
    <citation type="submission" date="2022-08" db="EMBL/GenBank/DDBJ databases">
        <title>Genome Sequence of Pycnoporus sanguineus.</title>
        <authorList>
            <person name="Buettner E."/>
        </authorList>
    </citation>
    <scope>NUCLEOTIDE SEQUENCE</scope>
    <source>
        <strain evidence="1">CG-C14</strain>
    </source>
</reference>
<keyword evidence="2" id="KW-1185">Reference proteome</keyword>
<name>A0ACC1PR77_9APHY</name>